<feature type="region of interest" description="Disordered" evidence="3">
    <location>
        <begin position="156"/>
        <end position="181"/>
    </location>
</feature>
<dbReference type="RefSeq" id="WP_264601737.1">
    <property type="nucleotide sequence ID" value="NZ_JAOQNS010000006.1"/>
</dbReference>
<keyword evidence="1" id="KW-0433">Leucine-rich repeat</keyword>
<dbReference type="InterPro" id="IPR032675">
    <property type="entry name" value="LRR_dom_sf"/>
</dbReference>
<keyword evidence="6" id="KW-1185">Reference proteome</keyword>
<dbReference type="PANTHER" id="PTHR46652">
    <property type="entry name" value="LEUCINE-RICH REPEAT AND IQ DOMAIN-CONTAINING PROTEIN 1-RELATED"/>
    <property type="match status" value="1"/>
</dbReference>
<evidence type="ECO:0000259" key="4">
    <source>
        <dbReference type="Pfam" id="PF23598"/>
    </source>
</evidence>
<protein>
    <submittedName>
        <fullName evidence="5">Leucine-rich repeat (LRR) protein</fullName>
    </submittedName>
</protein>
<dbReference type="SMART" id="SM00365">
    <property type="entry name" value="LRR_SD22"/>
    <property type="match status" value="7"/>
</dbReference>
<dbReference type="InterPro" id="IPR055414">
    <property type="entry name" value="LRR_R13L4/SHOC2-like"/>
</dbReference>
<evidence type="ECO:0000256" key="1">
    <source>
        <dbReference type="ARBA" id="ARBA00022614"/>
    </source>
</evidence>
<sequence>MALDYITPNANLARELHQVAKEAALVADRLRGINLMPRKFPEEAVNELCLSLLSLKDGTAEGCVEPLNFARYMLPLVRRDHFYIDGEEPENLDEEDTFFIRDSQLDQAMTRLYGAVGTALDEYRAQAQNRYDDYVGAEESFEFEDDGTFAEISDASRDVSENAEAEHQNLSEWSEPDSKKAENLRRQIQDSANIAHSVQSQIRIRPIVARWYESAGKALRKLPDVIISTADVMRAGIDVGQIWVEEWSAFRKRLRHLAYDQMRGLADALQATGERLKKHCRPAQNTIERQRDPEVMAAERRVKEILLAGDPLPKEIAQKAEIIVFRKRDGTIKRSEDLLLLTNVRRLAVGNAGLKSSIFSALGQLSNLTNLVVSANKVSDISALGQLSNLTSLAVNAAKVSDISALGQLSNLTSLAVNANNVSDISALGQLSNLTSLSVTANNVSDISALGQLSNLTSLSVNANNVSDISALGQLSNLTRLAVHANNASDISALGQLSNLTSLSVNANNVSDISALGQLSNLTSLSLHANNISDISALGQLSNLTSLSVYANNVSDISALRQLSNLTSLSVRARRLDLSDIVGSESLTSLRISDVRHLDLAPLSKLKNLSELSLANVNYRNSRYLDSVKIKIVGNSKDAHWPLFQSDSPE</sequence>
<dbReference type="InterPro" id="IPR003591">
    <property type="entry name" value="Leu-rich_rpt_typical-subtyp"/>
</dbReference>
<dbReference type="EMBL" id="JAOQNS010000006">
    <property type="protein sequence ID" value="MCW2308112.1"/>
    <property type="molecule type" value="Genomic_DNA"/>
</dbReference>
<evidence type="ECO:0000313" key="5">
    <source>
        <dbReference type="EMBL" id="MCW2308112.1"/>
    </source>
</evidence>
<keyword evidence="2" id="KW-0677">Repeat</keyword>
<dbReference type="Proteomes" id="UP001209755">
    <property type="component" value="Unassembled WGS sequence"/>
</dbReference>
<dbReference type="PANTHER" id="PTHR46652:SF3">
    <property type="entry name" value="LEUCINE-RICH REPEAT-CONTAINING PROTEIN 9"/>
    <property type="match status" value="1"/>
</dbReference>
<organism evidence="5 6">
    <name type="scientific">Rhodobium gokarnense</name>
    <dbReference type="NCBI Taxonomy" id="364296"/>
    <lineage>
        <taxon>Bacteria</taxon>
        <taxon>Pseudomonadati</taxon>
        <taxon>Pseudomonadota</taxon>
        <taxon>Alphaproteobacteria</taxon>
        <taxon>Hyphomicrobiales</taxon>
        <taxon>Rhodobiaceae</taxon>
        <taxon>Rhodobium</taxon>
    </lineage>
</organism>
<dbReference type="InterPro" id="IPR050836">
    <property type="entry name" value="SDS22/Internalin_LRR"/>
</dbReference>
<name>A0ABT3HCI1_9HYPH</name>
<evidence type="ECO:0000256" key="2">
    <source>
        <dbReference type="ARBA" id="ARBA00022737"/>
    </source>
</evidence>
<dbReference type="SUPFAM" id="SSF52058">
    <property type="entry name" value="L domain-like"/>
    <property type="match status" value="1"/>
</dbReference>
<evidence type="ECO:0000313" key="6">
    <source>
        <dbReference type="Proteomes" id="UP001209755"/>
    </source>
</evidence>
<feature type="compositionally biased region" description="Basic and acidic residues" evidence="3">
    <location>
        <begin position="156"/>
        <end position="169"/>
    </location>
</feature>
<dbReference type="Pfam" id="PF23598">
    <property type="entry name" value="LRR_14"/>
    <property type="match status" value="1"/>
</dbReference>
<dbReference type="SMART" id="SM00369">
    <property type="entry name" value="LRR_TYP"/>
    <property type="match status" value="6"/>
</dbReference>
<comment type="caution">
    <text evidence="5">The sequence shown here is derived from an EMBL/GenBank/DDBJ whole genome shotgun (WGS) entry which is preliminary data.</text>
</comment>
<gene>
    <name evidence="5" type="ORF">M2319_002451</name>
</gene>
<dbReference type="Gene3D" id="3.80.10.10">
    <property type="entry name" value="Ribonuclease Inhibitor"/>
    <property type="match status" value="1"/>
</dbReference>
<accession>A0ABT3HCI1</accession>
<evidence type="ECO:0000256" key="3">
    <source>
        <dbReference type="SAM" id="MobiDB-lite"/>
    </source>
</evidence>
<dbReference type="InterPro" id="IPR001611">
    <property type="entry name" value="Leu-rich_rpt"/>
</dbReference>
<dbReference type="PROSITE" id="PS51450">
    <property type="entry name" value="LRR"/>
    <property type="match status" value="6"/>
</dbReference>
<feature type="domain" description="Disease resistance R13L4/SHOC-2-like LRR" evidence="4">
    <location>
        <begin position="356"/>
        <end position="532"/>
    </location>
</feature>
<proteinExistence type="predicted"/>
<reference evidence="6" key="1">
    <citation type="submission" date="2023-07" db="EMBL/GenBank/DDBJ databases">
        <title>Genome sequencing of Purple Non-Sulfur Bacteria from various extreme environments.</title>
        <authorList>
            <person name="Mayer M."/>
        </authorList>
    </citation>
    <scope>NUCLEOTIDE SEQUENCE [LARGE SCALE GENOMIC DNA]</scope>
    <source>
        <strain evidence="6">DSM 17935</strain>
    </source>
</reference>